<accession>A0AAJ0LZ90</accession>
<sequence>MQPGNSPTSVASETAAVQGQPLKQCYKAVDRPDNNGKERETSPIRISETPIQLPDPEYRHVPASVSRKRSNTVRAEPSPSRTQQTSWTPQNRRPNKRKKGSNPLGNDSGSDSDSDAGSNRKLNRDEDGVSGARRRPAEPSDTSEPLLPSRVAIEREKSERMELFRTLRKVTDEWDRTRRHRESNDLESKLRSHYSTFRRCCAYVLQEFKNDLEDLKWMDRWTLVIEEQETNRKCFFDEVLDGYIEKKLSEEGQSGNEAGERLRSTMHVQQEFCQGIIVPWVASLVLLKGPTAVTVRDYISEEELRVLRWTWFSDPSMPWGSYWRYVVYPRREDSEGLQRTLFKVSMDEELLGMCTPSGKFLDLDKMRDLQSAIPPWFPRGHTSCMEAFLKN</sequence>
<feature type="compositionally biased region" description="Low complexity" evidence="1">
    <location>
        <begin position="101"/>
        <end position="119"/>
    </location>
</feature>
<dbReference type="GeneID" id="87886862"/>
<evidence type="ECO:0000313" key="3">
    <source>
        <dbReference type="Proteomes" id="UP001273166"/>
    </source>
</evidence>
<feature type="compositionally biased region" description="Basic and acidic residues" evidence="1">
    <location>
        <begin position="28"/>
        <end position="42"/>
    </location>
</feature>
<feature type="compositionally biased region" description="Polar residues" evidence="1">
    <location>
        <begin position="79"/>
        <end position="92"/>
    </location>
</feature>
<feature type="compositionally biased region" description="Polar residues" evidence="1">
    <location>
        <begin position="1"/>
        <end position="17"/>
    </location>
</feature>
<proteinExistence type="predicted"/>
<reference evidence="2" key="2">
    <citation type="submission" date="2023-06" db="EMBL/GenBank/DDBJ databases">
        <authorList>
            <consortium name="Lawrence Berkeley National Laboratory"/>
            <person name="Mondo S.J."/>
            <person name="Hensen N."/>
            <person name="Bonometti L."/>
            <person name="Westerberg I."/>
            <person name="Brannstrom I.O."/>
            <person name="Guillou S."/>
            <person name="Cros-Aarteil S."/>
            <person name="Calhoun S."/>
            <person name="Haridas S."/>
            <person name="Kuo A."/>
            <person name="Pangilinan J."/>
            <person name="Riley R."/>
            <person name="Labutti K."/>
            <person name="Andreopoulos B."/>
            <person name="Lipzen A."/>
            <person name="Chen C."/>
            <person name="Yanf M."/>
            <person name="Daum C."/>
            <person name="Ng V."/>
            <person name="Clum A."/>
            <person name="Steindorff A."/>
            <person name="Ohm R."/>
            <person name="Martin F."/>
            <person name="Silar P."/>
            <person name="Natvig D."/>
            <person name="Lalanne C."/>
            <person name="Gautier V."/>
            <person name="Ament-Velasquez S.L."/>
            <person name="Kruys A."/>
            <person name="Hutchinson M.I."/>
            <person name="Powell A.J."/>
            <person name="Barry K."/>
            <person name="Miller A.N."/>
            <person name="Grigoriev I.V."/>
            <person name="Debuchy R."/>
            <person name="Gladieux P."/>
            <person name="Thoren M.H."/>
            <person name="Johannesson H."/>
        </authorList>
    </citation>
    <scope>NUCLEOTIDE SEQUENCE</scope>
    <source>
        <strain evidence="2">CBS 333.67</strain>
    </source>
</reference>
<dbReference type="RefSeq" id="XP_062718934.1">
    <property type="nucleotide sequence ID" value="XM_062868033.1"/>
</dbReference>
<gene>
    <name evidence="2" type="ORF">B0T15DRAFT_513361</name>
</gene>
<organism evidence="2 3">
    <name type="scientific">Chaetomium strumarium</name>
    <dbReference type="NCBI Taxonomy" id="1170767"/>
    <lineage>
        <taxon>Eukaryota</taxon>
        <taxon>Fungi</taxon>
        <taxon>Dikarya</taxon>
        <taxon>Ascomycota</taxon>
        <taxon>Pezizomycotina</taxon>
        <taxon>Sordariomycetes</taxon>
        <taxon>Sordariomycetidae</taxon>
        <taxon>Sordariales</taxon>
        <taxon>Chaetomiaceae</taxon>
        <taxon>Chaetomium</taxon>
    </lineage>
</organism>
<reference evidence="2" key="1">
    <citation type="journal article" date="2023" name="Mol. Phylogenet. Evol.">
        <title>Genome-scale phylogeny and comparative genomics of the fungal order Sordariales.</title>
        <authorList>
            <person name="Hensen N."/>
            <person name="Bonometti L."/>
            <person name="Westerberg I."/>
            <person name="Brannstrom I.O."/>
            <person name="Guillou S."/>
            <person name="Cros-Aarteil S."/>
            <person name="Calhoun S."/>
            <person name="Haridas S."/>
            <person name="Kuo A."/>
            <person name="Mondo S."/>
            <person name="Pangilinan J."/>
            <person name="Riley R."/>
            <person name="LaButti K."/>
            <person name="Andreopoulos B."/>
            <person name="Lipzen A."/>
            <person name="Chen C."/>
            <person name="Yan M."/>
            <person name="Daum C."/>
            <person name="Ng V."/>
            <person name="Clum A."/>
            <person name="Steindorff A."/>
            <person name="Ohm R.A."/>
            <person name="Martin F."/>
            <person name="Silar P."/>
            <person name="Natvig D.O."/>
            <person name="Lalanne C."/>
            <person name="Gautier V."/>
            <person name="Ament-Velasquez S.L."/>
            <person name="Kruys A."/>
            <person name="Hutchinson M.I."/>
            <person name="Powell A.J."/>
            <person name="Barry K."/>
            <person name="Miller A.N."/>
            <person name="Grigoriev I.V."/>
            <person name="Debuchy R."/>
            <person name="Gladieux P."/>
            <person name="Hiltunen Thoren M."/>
            <person name="Johannesson H."/>
        </authorList>
    </citation>
    <scope>NUCLEOTIDE SEQUENCE</scope>
    <source>
        <strain evidence="2">CBS 333.67</strain>
    </source>
</reference>
<dbReference type="EMBL" id="JAUDZG010000006">
    <property type="protein sequence ID" value="KAK3303154.1"/>
    <property type="molecule type" value="Genomic_DNA"/>
</dbReference>
<feature type="region of interest" description="Disordered" evidence="1">
    <location>
        <begin position="1"/>
        <end position="151"/>
    </location>
</feature>
<name>A0AAJ0LZ90_9PEZI</name>
<dbReference type="Proteomes" id="UP001273166">
    <property type="component" value="Unassembled WGS sequence"/>
</dbReference>
<keyword evidence="3" id="KW-1185">Reference proteome</keyword>
<dbReference type="AlphaFoldDB" id="A0AAJ0LZ90"/>
<evidence type="ECO:0000313" key="2">
    <source>
        <dbReference type="EMBL" id="KAK3303154.1"/>
    </source>
</evidence>
<comment type="caution">
    <text evidence="2">The sequence shown here is derived from an EMBL/GenBank/DDBJ whole genome shotgun (WGS) entry which is preliminary data.</text>
</comment>
<protein>
    <submittedName>
        <fullName evidence="2">Uncharacterized protein</fullName>
    </submittedName>
</protein>
<evidence type="ECO:0000256" key="1">
    <source>
        <dbReference type="SAM" id="MobiDB-lite"/>
    </source>
</evidence>